<feature type="non-terminal residue" evidence="2">
    <location>
        <position position="117"/>
    </location>
</feature>
<evidence type="ECO:0000256" key="1">
    <source>
        <dbReference type="SAM" id="Phobius"/>
    </source>
</evidence>
<comment type="caution">
    <text evidence="2">The sequence shown here is derived from an EMBL/GenBank/DDBJ whole genome shotgun (WGS) entry which is preliminary data.</text>
</comment>
<dbReference type="AlphaFoldDB" id="A0A0F9FWC7"/>
<feature type="transmembrane region" description="Helical" evidence="1">
    <location>
        <begin position="61"/>
        <end position="85"/>
    </location>
</feature>
<feature type="transmembrane region" description="Helical" evidence="1">
    <location>
        <begin position="20"/>
        <end position="49"/>
    </location>
</feature>
<organism evidence="2">
    <name type="scientific">marine sediment metagenome</name>
    <dbReference type="NCBI Taxonomy" id="412755"/>
    <lineage>
        <taxon>unclassified sequences</taxon>
        <taxon>metagenomes</taxon>
        <taxon>ecological metagenomes</taxon>
    </lineage>
</organism>
<evidence type="ECO:0000313" key="2">
    <source>
        <dbReference type="EMBL" id="KKL61645.1"/>
    </source>
</evidence>
<keyword evidence="1" id="KW-1133">Transmembrane helix</keyword>
<gene>
    <name evidence="2" type="ORF">LCGC14_2193170</name>
</gene>
<accession>A0A0F9FWC7</accession>
<protein>
    <submittedName>
        <fullName evidence="2">Uncharacterized protein</fullName>
    </submittedName>
</protein>
<proteinExistence type="predicted"/>
<name>A0A0F9FWC7_9ZZZZ</name>
<keyword evidence="1" id="KW-0812">Transmembrane</keyword>
<sequence length="117" mass="13032">MEKRLRHTERFVRYIRKLALTIVGLCVGVCTVIPIFVGGVSLIPLMIIYGGDTMREVLSFIPIPVLGVIMLAGATIWFAAFVLLCGATGDYIVSKIINYSQRDKRDKREKRVGIFAA</sequence>
<reference evidence="2" key="1">
    <citation type="journal article" date="2015" name="Nature">
        <title>Complex archaea that bridge the gap between prokaryotes and eukaryotes.</title>
        <authorList>
            <person name="Spang A."/>
            <person name="Saw J.H."/>
            <person name="Jorgensen S.L."/>
            <person name="Zaremba-Niedzwiedzka K."/>
            <person name="Martijn J."/>
            <person name="Lind A.E."/>
            <person name="van Eijk R."/>
            <person name="Schleper C."/>
            <person name="Guy L."/>
            <person name="Ettema T.J."/>
        </authorList>
    </citation>
    <scope>NUCLEOTIDE SEQUENCE</scope>
</reference>
<keyword evidence="1" id="KW-0472">Membrane</keyword>
<dbReference type="EMBL" id="LAZR01028756">
    <property type="protein sequence ID" value="KKL61645.1"/>
    <property type="molecule type" value="Genomic_DNA"/>
</dbReference>